<dbReference type="EMBL" id="MU858070">
    <property type="protein sequence ID" value="KAK4216297.1"/>
    <property type="molecule type" value="Genomic_DNA"/>
</dbReference>
<dbReference type="Gene3D" id="1.10.510.10">
    <property type="entry name" value="Transferase(Phosphotransferase) domain 1"/>
    <property type="match status" value="1"/>
</dbReference>
<evidence type="ECO:0000313" key="4">
    <source>
        <dbReference type="Proteomes" id="UP001301769"/>
    </source>
</evidence>
<dbReference type="GO" id="GO:0005524">
    <property type="term" value="F:ATP binding"/>
    <property type="evidence" value="ECO:0007669"/>
    <property type="project" value="InterPro"/>
</dbReference>
<dbReference type="PROSITE" id="PS50011">
    <property type="entry name" value="PROTEIN_KINASE_DOM"/>
    <property type="match status" value="1"/>
</dbReference>
<organism evidence="3 4">
    <name type="scientific">Rhypophila decipiens</name>
    <dbReference type="NCBI Taxonomy" id="261697"/>
    <lineage>
        <taxon>Eukaryota</taxon>
        <taxon>Fungi</taxon>
        <taxon>Dikarya</taxon>
        <taxon>Ascomycota</taxon>
        <taxon>Pezizomycotina</taxon>
        <taxon>Sordariomycetes</taxon>
        <taxon>Sordariomycetidae</taxon>
        <taxon>Sordariales</taxon>
        <taxon>Naviculisporaceae</taxon>
        <taxon>Rhypophila</taxon>
    </lineage>
</organism>
<gene>
    <name evidence="3" type="ORF">QBC37DRAFT_310667</name>
</gene>
<dbReference type="SUPFAM" id="SSF56112">
    <property type="entry name" value="Protein kinase-like (PK-like)"/>
    <property type="match status" value="1"/>
</dbReference>
<reference evidence="3" key="2">
    <citation type="submission" date="2023-05" db="EMBL/GenBank/DDBJ databases">
        <authorList>
            <consortium name="Lawrence Berkeley National Laboratory"/>
            <person name="Steindorff A."/>
            <person name="Hensen N."/>
            <person name="Bonometti L."/>
            <person name="Westerberg I."/>
            <person name="Brannstrom I.O."/>
            <person name="Guillou S."/>
            <person name="Cros-Aarteil S."/>
            <person name="Calhoun S."/>
            <person name="Haridas S."/>
            <person name="Kuo A."/>
            <person name="Mondo S."/>
            <person name="Pangilinan J."/>
            <person name="Riley R."/>
            <person name="Labutti K."/>
            <person name="Andreopoulos B."/>
            <person name="Lipzen A."/>
            <person name="Chen C."/>
            <person name="Yanf M."/>
            <person name="Daum C."/>
            <person name="Ng V."/>
            <person name="Clum A."/>
            <person name="Ohm R."/>
            <person name="Martin F."/>
            <person name="Silar P."/>
            <person name="Natvig D."/>
            <person name="Lalanne C."/>
            <person name="Gautier V."/>
            <person name="Ament-Velasquez S.L."/>
            <person name="Kruys A."/>
            <person name="Hutchinson M.I."/>
            <person name="Powell A.J."/>
            <person name="Barry K."/>
            <person name="Miller A.N."/>
            <person name="Grigoriev I.V."/>
            <person name="Debuchy R."/>
            <person name="Gladieux P."/>
            <person name="Thoren M.H."/>
            <person name="Johannesson H."/>
        </authorList>
    </citation>
    <scope>NUCLEOTIDE SEQUENCE</scope>
    <source>
        <strain evidence="3">PSN293</strain>
    </source>
</reference>
<sequence>MVASSESNQSSSSSSSSSSSLADTCSTLPRLARKTITTCRAYCHAEEDLNNKVLVLEARWVRLETQLEFLKRIKDHLTDDLAQCHFDLVRKLHGTLARAVAELEIATSSIGSGTSGLTGMFRVGRWKYALRKNLDTLMSELDMWQRLFDPSWYLILLIGGNILEPVINKPGPDPAVDTNHLQRPSTTSPLDNIISLRQAIEQEQSQDVTAGNTGRVEYDASQLLDAREERISYSTARAILREGSHQVQVIEAVHIPASAASFNSAIQSVEQLARKLQHVDPDAFGLLSCDGVLKRTELVRGEYRCNGLEIIYRAPSSTLGPPITLRRLLLDQPRVSLSAIVRLATQLVRSVSYIHACDFVHKNIRPESILIFPSDLRSGGEQIETIGNAFLLGLSQFRLVNDQTNLLGDIAWHRNLYRHPTRQGLCILEKYIMQHDIYALGVCLLEIGLWRTFVAYSSMGSNSADLVEEQGESDKESRWEAVPAPGFALELRRTLTDKDFKYAHLAGRTAWVKDDLVQMARRLLPHRMGDIYAGVVVDCLTCLDEDNEAFGALGGGSSAEGSDEKEPDGKSRGAGITVGVRFVESILAKVAQISV</sequence>
<dbReference type="Proteomes" id="UP001301769">
    <property type="component" value="Unassembled WGS sequence"/>
</dbReference>
<dbReference type="AlphaFoldDB" id="A0AAN6YHM4"/>
<feature type="compositionally biased region" description="Low complexity" evidence="1">
    <location>
        <begin position="1"/>
        <end position="20"/>
    </location>
</feature>
<proteinExistence type="predicted"/>
<protein>
    <recommendedName>
        <fullName evidence="2">Protein kinase domain-containing protein</fullName>
    </recommendedName>
</protein>
<accession>A0AAN6YHM4</accession>
<dbReference type="PANTHER" id="PTHR37542">
    <property type="entry name" value="HELO DOMAIN-CONTAINING PROTEIN-RELATED"/>
    <property type="match status" value="1"/>
</dbReference>
<feature type="region of interest" description="Disordered" evidence="1">
    <location>
        <begin position="1"/>
        <end position="23"/>
    </location>
</feature>
<dbReference type="PANTHER" id="PTHR37542:SF1">
    <property type="entry name" value="PRION-INHIBITION AND PROPAGATION HELO DOMAIN-CONTAINING PROTEIN"/>
    <property type="match status" value="1"/>
</dbReference>
<evidence type="ECO:0000313" key="3">
    <source>
        <dbReference type="EMBL" id="KAK4216297.1"/>
    </source>
</evidence>
<feature type="compositionally biased region" description="Basic and acidic residues" evidence="1">
    <location>
        <begin position="562"/>
        <end position="571"/>
    </location>
</feature>
<evidence type="ECO:0000256" key="1">
    <source>
        <dbReference type="SAM" id="MobiDB-lite"/>
    </source>
</evidence>
<feature type="domain" description="Protein kinase" evidence="2">
    <location>
        <begin position="202"/>
        <end position="595"/>
    </location>
</feature>
<reference evidence="3" key="1">
    <citation type="journal article" date="2023" name="Mol. Phylogenet. Evol.">
        <title>Genome-scale phylogeny and comparative genomics of the fungal order Sordariales.</title>
        <authorList>
            <person name="Hensen N."/>
            <person name="Bonometti L."/>
            <person name="Westerberg I."/>
            <person name="Brannstrom I.O."/>
            <person name="Guillou S."/>
            <person name="Cros-Aarteil S."/>
            <person name="Calhoun S."/>
            <person name="Haridas S."/>
            <person name="Kuo A."/>
            <person name="Mondo S."/>
            <person name="Pangilinan J."/>
            <person name="Riley R."/>
            <person name="LaButti K."/>
            <person name="Andreopoulos B."/>
            <person name="Lipzen A."/>
            <person name="Chen C."/>
            <person name="Yan M."/>
            <person name="Daum C."/>
            <person name="Ng V."/>
            <person name="Clum A."/>
            <person name="Steindorff A."/>
            <person name="Ohm R.A."/>
            <person name="Martin F."/>
            <person name="Silar P."/>
            <person name="Natvig D.O."/>
            <person name="Lalanne C."/>
            <person name="Gautier V."/>
            <person name="Ament-Velasquez S.L."/>
            <person name="Kruys A."/>
            <person name="Hutchinson M.I."/>
            <person name="Powell A.J."/>
            <person name="Barry K."/>
            <person name="Miller A.N."/>
            <person name="Grigoriev I.V."/>
            <person name="Debuchy R."/>
            <person name="Gladieux P."/>
            <person name="Hiltunen Thoren M."/>
            <person name="Johannesson H."/>
        </authorList>
    </citation>
    <scope>NUCLEOTIDE SEQUENCE</scope>
    <source>
        <strain evidence="3">PSN293</strain>
    </source>
</reference>
<name>A0AAN6YHM4_9PEZI</name>
<dbReference type="InterPro" id="IPR000719">
    <property type="entry name" value="Prot_kinase_dom"/>
</dbReference>
<feature type="region of interest" description="Disordered" evidence="1">
    <location>
        <begin position="553"/>
        <end position="572"/>
    </location>
</feature>
<comment type="caution">
    <text evidence="3">The sequence shown here is derived from an EMBL/GenBank/DDBJ whole genome shotgun (WGS) entry which is preliminary data.</text>
</comment>
<keyword evidence="4" id="KW-1185">Reference proteome</keyword>
<evidence type="ECO:0000259" key="2">
    <source>
        <dbReference type="PROSITE" id="PS50011"/>
    </source>
</evidence>
<dbReference type="InterPro" id="IPR011009">
    <property type="entry name" value="Kinase-like_dom_sf"/>
</dbReference>
<dbReference type="GO" id="GO:0004672">
    <property type="term" value="F:protein kinase activity"/>
    <property type="evidence" value="ECO:0007669"/>
    <property type="project" value="InterPro"/>
</dbReference>